<comment type="caution">
    <text evidence="1">The sequence shown here is derived from an EMBL/GenBank/DDBJ whole genome shotgun (WGS) entry which is preliminary data.</text>
</comment>
<reference evidence="1 2" key="1">
    <citation type="journal article" date="2018" name="Nat. Biotechnol.">
        <title>A standardized bacterial taxonomy based on genome phylogeny substantially revises the tree of life.</title>
        <authorList>
            <person name="Parks D.H."/>
            <person name="Chuvochina M."/>
            <person name="Waite D.W."/>
            <person name="Rinke C."/>
            <person name="Skarshewski A."/>
            <person name="Chaumeil P.A."/>
            <person name="Hugenholtz P."/>
        </authorList>
    </citation>
    <scope>NUCLEOTIDE SEQUENCE [LARGE SCALE GENOMIC DNA]</scope>
    <source>
        <strain evidence="1">UBA9049</strain>
    </source>
</reference>
<name>A0A3B8WFX0_MARNT</name>
<evidence type="ECO:0000313" key="1">
    <source>
        <dbReference type="EMBL" id="HAC28931.1"/>
    </source>
</evidence>
<dbReference type="AlphaFoldDB" id="A0A3B8WFX0"/>
<proteinExistence type="predicted"/>
<organism evidence="1 2">
    <name type="scientific">Marinobacter nauticus</name>
    <name type="common">Marinobacter hydrocarbonoclasticus</name>
    <name type="synonym">Marinobacter aquaeolei</name>
    <dbReference type="NCBI Taxonomy" id="2743"/>
    <lineage>
        <taxon>Bacteria</taxon>
        <taxon>Pseudomonadati</taxon>
        <taxon>Pseudomonadota</taxon>
        <taxon>Gammaproteobacteria</taxon>
        <taxon>Pseudomonadales</taxon>
        <taxon>Marinobacteraceae</taxon>
        <taxon>Marinobacter</taxon>
    </lineage>
</organism>
<dbReference type="EMBL" id="DLYI01000188">
    <property type="protein sequence ID" value="HAC28931.1"/>
    <property type="molecule type" value="Genomic_DNA"/>
</dbReference>
<gene>
    <name evidence="1" type="ORF">DCF82_14120</name>
</gene>
<feature type="non-terminal residue" evidence="1">
    <location>
        <position position="1"/>
    </location>
</feature>
<sequence>QLQQCEAEFQCWRWYQFWPFCSAED</sequence>
<evidence type="ECO:0000313" key="2">
    <source>
        <dbReference type="Proteomes" id="UP000261325"/>
    </source>
</evidence>
<protein>
    <submittedName>
        <fullName evidence="1">Lysozyme-like domain containing protein</fullName>
    </submittedName>
</protein>
<accession>A0A3B8WFX0</accession>
<dbReference type="Proteomes" id="UP000261325">
    <property type="component" value="Unassembled WGS sequence"/>
</dbReference>